<evidence type="ECO:0008006" key="3">
    <source>
        <dbReference type="Google" id="ProtNLM"/>
    </source>
</evidence>
<sequence>MIKNPVKFRLLLIAPVVLMFLFMVEEGVTSMGVDKRQEVKYRTSFGQCPSRAAGTLTLQLIKSFEKNKSLKDVKTKIVKDKLDEKHFISSYKIKYDPLKKYLHFQYECPEPLMKVQIYKEGGLESYEAILVENGKLFDPTYEVLLRTENKLNYELPFLALPVGEMDEKIQKDITKLVGGMPLKFRKKLAEVIINEDKELTIILSLNNHPSSVFMGLDEWSVKMTKLEKIVKYMELQNKIPAIINLTNSKKVVVKFNDKF</sequence>
<accession>A0A1Y5F254</accession>
<evidence type="ECO:0000313" key="1">
    <source>
        <dbReference type="EMBL" id="OUR93006.1"/>
    </source>
</evidence>
<evidence type="ECO:0000313" key="2">
    <source>
        <dbReference type="Proteomes" id="UP000196531"/>
    </source>
</evidence>
<organism evidence="1 2">
    <name type="scientific">Halobacteriovorax marinus</name>
    <dbReference type="NCBI Taxonomy" id="97084"/>
    <lineage>
        <taxon>Bacteria</taxon>
        <taxon>Pseudomonadati</taxon>
        <taxon>Bdellovibrionota</taxon>
        <taxon>Bacteriovoracia</taxon>
        <taxon>Bacteriovoracales</taxon>
        <taxon>Halobacteriovoraceae</taxon>
        <taxon>Halobacteriovorax</taxon>
    </lineage>
</organism>
<proteinExistence type="predicted"/>
<name>A0A1Y5F254_9BACT</name>
<dbReference type="AlphaFoldDB" id="A0A1Y5F254"/>
<dbReference type="Proteomes" id="UP000196531">
    <property type="component" value="Unassembled WGS sequence"/>
</dbReference>
<comment type="caution">
    <text evidence="1">The sequence shown here is derived from an EMBL/GenBank/DDBJ whole genome shotgun (WGS) entry which is preliminary data.</text>
</comment>
<gene>
    <name evidence="1" type="ORF">A9Q84_21115</name>
</gene>
<dbReference type="EMBL" id="MAAO01000016">
    <property type="protein sequence ID" value="OUR93006.1"/>
    <property type="molecule type" value="Genomic_DNA"/>
</dbReference>
<reference evidence="2" key="1">
    <citation type="journal article" date="2017" name="Proc. Natl. Acad. Sci. U.S.A.">
        <title>Simulation of Deepwater Horizon oil plume reveals substrate specialization within a complex community of hydrocarbon-degraders.</title>
        <authorList>
            <person name="Hu P."/>
            <person name="Dubinsky E.A."/>
            <person name="Probst A.J."/>
            <person name="Wang J."/>
            <person name="Sieber C.M.K."/>
            <person name="Tom L.M."/>
            <person name="Gardinali P."/>
            <person name="Banfield J.F."/>
            <person name="Atlas R.M."/>
            <person name="Andersen G.L."/>
        </authorList>
    </citation>
    <scope>NUCLEOTIDE SEQUENCE [LARGE SCALE GENOMIC DNA]</scope>
</reference>
<protein>
    <recommendedName>
        <fullName evidence="3">POTRA domain-containing protein</fullName>
    </recommendedName>
</protein>